<keyword evidence="3" id="KW-0645">Protease</keyword>
<dbReference type="PANTHER" id="PTHR40094">
    <property type="entry name" value="ALPHA-2-MACROGLOBULIN HOMOLOG"/>
    <property type="match status" value="1"/>
</dbReference>
<dbReference type="Gene3D" id="2.170.130.10">
    <property type="entry name" value="TonB-dependent receptor, plug domain"/>
    <property type="match status" value="1"/>
</dbReference>
<keyword evidence="1" id="KW-0732">Signal</keyword>
<protein>
    <submittedName>
        <fullName evidence="3">Carboxypeptidase-like regulatory domain-containing protein</fullName>
    </submittedName>
</protein>
<evidence type="ECO:0000313" key="4">
    <source>
        <dbReference type="Proteomes" id="UP001319180"/>
    </source>
</evidence>
<dbReference type="Proteomes" id="UP001319180">
    <property type="component" value="Unassembled WGS sequence"/>
</dbReference>
<feature type="signal peptide" evidence="1">
    <location>
        <begin position="1"/>
        <end position="21"/>
    </location>
</feature>
<keyword evidence="3" id="KW-0121">Carboxypeptidase</keyword>
<dbReference type="CDD" id="cd00688">
    <property type="entry name" value="ISOPREN_C2_like"/>
    <property type="match status" value="1"/>
</dbReference>
<dbReference type="SMART" id="SM01360">
    <property type="entry name" value="A2M"/>
    <property type="match status" value="1"/>
</dbReference>
<dbReference type="SUPFAM" id="SSF56935">
    <property type="entry name" value="Porins"/>
    <property type="match status" value="1"/>
</dbReference>
<dbReference type="InterPro" id="IPR037066">
    <property type="entry name" value="Plug_dom_sf"/>
</dbReference>
<dbReference type="GO" id="GO:0004180">
    <property type="term" value="F:carboxypeptidase activity"/>
    <property type="evidence" value="ECO:0007669"/>
    <property type="project" value="UniProtKB-KW"/>
</dbReference>
<evidence type="ECO:0000256" key="1">
    <source>
        <dbReference type="SAM" id="SignalP"/>
    </source>
</evidence>
<feature type="domain" description="Alpha-2-macroglobulin" evidence="2">
    <location>
        <begin position="1328"/>
        <end position="1416"/>
    </location>
</feature>
<dbReference type="InterPro" id="IPR008969">
    <property type="entry name" value="CarboxyPept-like_regulatory"/>
</dbReference>
<dbReference type="EMBL" id="JAHESC010000039">
    <property type="protein sequence ID" value="MBT1689331.1"/>
    <property type="molecule type" value="Genomic_DNA"/>
</dbReference>
<dbReference type="Pfam" id="PF17973">
    <property type="entry name" value="bMG10"/>
    <property type="match status" value="1"/>
</dbReference>
<dbReference type="InterPro" id="IPR041246">
    <property type="entry name" value="Bact_MG10"/>
</dbReference>
<dbReference type="RefSeq" id="WP_254092557.1">
    <property type="nucleotide sequence ID" value="NZ_JAHESC010000039.1"/>
</dbReference>
<reference evidence="3 4" key="1">
    <citation type="submission" date="2021-05" db="EMBL/GenBank/DDBJ databases">
        <title>A Polyphasic approach of four new species of the genus Ohtaekwangia: Ohtaekwangia histidinii sp. nov., Ohtaekwangia cretensis sp. nov., Ohtaekwangia indiensis sp. nov., Ohtaekwangia reichenbachii sp. nov. from diverse environment.</title>
        <authorList>
            <person name="Octaviana S."/>
        </authorList>
    </citation>
    <scope>NUCLEOTIDE SEQUENCE [LARGE SCALE GENOMIC DNA]</scope>
    <source>
        <strain evidence="3 4">PWU37</strain>
    </source>
</reference>
<keyword evidence="3" id="KW-0378">Hydrolase</keyword>
<dbReference type="Pfam" id="PF13715">
    <property type="entry name" value="CarbopepD_reg_2"/>
    <property type="match status" value="1"/>
</dbReference>
<accession>A0AAP2GJE9</accession>
<evidence type="ECO:0000259" key="2">
    <source>
        <dbReference type="SMART" id="SM01360"/>
    </source>
</evidence>
<comment type="caution">
    <text evidence="3">The sequence shown here is derived from an EMBL/GenBank/DDBJ whole genome shotgun (WGS) entry which is preliminary data.</text>
</comment>
<dbReference type="GO" id="GO:0004866">
    <property type="term" value="F:endopeptidase inhibitor activity"/>
    <property type="evidence" value="ECO:0007669"/>
    <property type="project" value="InterPro"/>
</dbReference>
<sequence>MRGLCLTLLILQSLISIPVSAQDLVESRRSSYYTVIYKVSNEQARVLYKDIGEIDTTFLHHLFDLYPTDSTYRKELPVGHFVFVKTVNGSLHCELRSVNNLSMNLLNNHRDLVMVFNDLQGKELQDIQVEVRSKRIPFQERIRAYRLGKTNKRGIVSAAYQGHVSFFEIERKFNNTFFVRTGRKMAQTFPINHIISPIFYMTGTVQRIINGDRLVAPGIYHRTARIFKPKPRSGYIVLNKPRFKPYDTLRLKGIVTTTKGNPVGETVDIYLNKYYPDAFSKKIGTIESYRKGAYQFELLLSDSLNLKLDQSYSIEFRGKKGNTLLSTNFRYEEYQLKNNSYSARSERKTKLKPAVLYLRGEDSNEMPLFDVRVDILLRPKDVVKYYQPKVFVPDTLWFYQTKLDPVGETRISIPDSVMPGVSLRYEATVAFYNAENERTVKIVSLDHDSKPFPLVIDLEHDSVKVTNLDPRNPVVTEVTLSRSNPSYDFVDKKITLPYAERVDPFADWYSVSYLSGTQTVSDGIDLEALPDKLQVSSNRTADSLIIVSENPRRIPFRYFLFKNGTLLESSQGESLRIRRRAKVSDSYSLSVQYIWAGKSETRDYEIAFDRRNLEIRLDHPAIVYPGQKASFKIAVRDAFGEPVENVDLTALAVTRKFETTSVPSVPSFSRGHKSRAIFNEFNTKEFDLSVSKSIEWAYWKKTLGLDSIAFYKLLFPAAGYFEYRTKAETSQFAPVVVGRGSNQPIQVIYVDGQPVYYAGVSTLEPYSFHIAPGEHTIAIRLTNRLLTISNVRIEANQKLIFSIDRNHLPANCTEIEMPFKFSDEELRKLSRYFMVVNTRQATSDAFLQQGNVYRLIGARDNYYGYSYYERLVGPFYPGTTTYARKDGVHHTFGYEPFYSYDFQEGLLKMRDTKTANYLQRGFRWKSDIPSFEDQVLTRNAIGEYWKNIETNAPIPFKRFPDFEPVSKRIGRLTFDHLPEDAGKLRVRATFVVDLNNPDNYFITTQDVKNLPIYPGSYQAMVIFSNEQYLKVDSVDIKPYGNNYYDLELLKLHDPDTFSVQVLNTIKKWSVDAVYSTKSRQQELQNVRQLFYQESSANYSFDHVVTGRIVSEDDGAPLPGVNVMVIGTSIGTVTDMDGNYQLRCPPNGTLVFSFIGMVTEEASINSRSSINAILQSDVAHLEEIVVTGMGVQTERRNLGYSVSTQLSGRVAGTLINSSRYMSELEDSVALVIRGYSSMQTQAEPLVILDGRIVRLQDIDKSQITEMVMMRDSEATAIYGSRGANGIILLSTRPGITKEGLKRTSKSAITAAAMENVPGNSLRKNFRDYAFWKPTLRTDLNGHAEFDATFPDDITGWDAHVLGVARKLTGQTSSVIKSFKPLAAQVAQPLFLIEGDSSRAIGKITSYAQDEIDLERIIKIDEQEIDRSSFKVKDSRIDTIHLTAKNADTLSVLYSVSYKDYSDGELRKVPVYPQGVKEVSGYFVSLTNDTTVVLNFNNRPGKIRLYAQADLLDVLTDEIRFLKHYPYECNEQQASRLLALLLEKQICAYNNERFKDEREISRMIRKLVGHQNQDGSWGWWGSGQGHVWITLHVARSLDLAQKNGYPVAINRESLINYLVINLANTVATGRLDVQTYLLEQGQKLQIKELVDSIQRSATASLHDKLSVQRLKQLSGESPDWHWIDSLRSYTVKGNPYWGEDRMDLFDNSVLNTLLVYKMIEKKSPSSGELIKLRNYFLESRRQHWRNTYESSLILEAILPGILAEKRSISKPVLQLSGLSDQKIERFPFEQVVSGDGTLTVSKIGQLPVYFTAYQESWNSAPAKSEKDFIVSTYFEDSLKTLKTGKPVKLMVDVDVKGDAEYVMIEVPIPAGCYYESKPQLRANGEVHREYYNHKTNIYCQYLRKGRYTYSISLLPRYSGSYSINPAVVECMYFPTIYGREGMKKTRID</sequence>
<keyword evidence="4" id="KW-1185">Reference proteome</keyword>
<evidence type="ECO:0000313" key="3">
    <source>
        <dbReference type="EMBL" id="MBT1689331.1"/>
    </source>
</evidence>
<dbReference type="InterPro" id="IPR051802">
    <property type="entry name" value="YfhM-like"/>
</dbReference>
<dbReference type="InterPro" id="IPR001599">
    <property type="entry name" value="Macroglobln_a2"/>
</dbReference>
<dbReference type="SUPFAM" id="SSF49464">
    <property type="entry name" value="Carboxypeptidase regulatory domain-like"/>
    <property type="match status" value="1"/>
</dbReference>
<name>A0AAP2GJE9_9BACT</name>
<proteinExistence type="predicted"/>
<dbReference type="InterPro" id="IPR008930">
    <property type="entry name" value="Terpenoid_cyclase/PrenylTrfase"/>
</dbReference>
<dbReference type="Pfam" id="PF00207">
    <property type="entry name" value="A2M"/>
    <property type="match status" value="1"/>
</dbReference>
<feature type="chain" id="PRO_5043028284" evidence="1">
    <location>
        <begin position="22"/>
        <end position="1946"/>
    </location>
</feature>
<dbReference type="PANTHER" id="PTHR40094:SF1">
    <property type="entry name" value="UBIQUITIN DOMAIN-CONTAINING PROTEIN"/>
    <property type="match status" value="1"/>
</dbReference>
<dbReference type="SUPFAM" id="SSF48239">
    <property type="entry name" value="Terpenoid cyclases/Protein prenyltransferases"/>
    <property type="match status" value="1"/>
</dbReference>
<dbReference type="Gene3D" id="1.50.10.20">
    <property type="match status" value="1"/>
</dbReference>
<gene>
    <name evidence="3" type="ORF">KK078_22390</name>
</gene>
<organism evidence="3 4">
    <name type="scientific">Dawidia soli</name>
    <dbReference type="NCBI Taxonomy" id="2782352"/>
    <lineage>
        <taxon>Bacteria</taxon>
        <taxon>Pseudomonadati</taxon>
        <taxon>Bacteroidota</taxon>
        <taxon>Cytophagia</taxon>
        <taxon>Cytophagales</taxon>
        <taxon>Chryseotaleaceae</taxon>
        <taxon>Dawidia</taxon>
    </lineage>
</organism>
<dbReference type="Gene3D" id="2.60.40.1120">
    <property type="entry name" value="Carboxypeptidase-like, regulatory domain"/>
    <property type="match status" value="1"/>
</dbReference>